<dbReference type="InterPro" id="IPR027417">
    <property type="entry name" value="P-loop_NTPase"/>
</dbReference>
<reference evidence="2" key="1">
    <citation type="journal article" date="2019" name="Int. J. Syst. Evol. Microbiol.">
        <title>The Global Catalogue of Microorganisms (GCM) 10K type strain sequencing project: providing services to taxonomists for standard genome sequencing and annotation.</title>
        <authorList>
            <consortium name="The Broad Institute Genomics Platform"/>
            <consortium name="The Broad Institute Genome Sequencing Center for Infectious Disease"/>
            <person name="Wu L."/>
            <person name="Ma J."/>
        </authorList>
    </citation>
    <scope>NUCLEOTIDE SEQUENCE [LARGE SCALE GENOMIC DNA]</scope>
    <source>
        <strain evidence="2">KCTC 13528</strain>
    </source>
</reference>
<comment type="caution">
    <text evidence="1">The sequence shown here is derived from an EMBL/GenBank/DDBJ whole genome shotgun (WGS) entry which is preliminary data.</text>
</comment>
<proteinExistence type="predicted"/>
<dbReference type="RefSeq" id="WP_204728795.1">
    <property type="nucleotide sequence ID" value="NZ_JAFBDK010000005.1"/>
</dbReference>
<gene>
    <name evidence="1" type="ORF">ACFS5P_10130</name>
</gene>
<accession>A0ABW5ZIQ7</accession>
<keyword evidence="2" id="KW-1185">Reference proteome</keyword>
<evidence type="ECO:0000313" key="1">
    <source>
        <dbReference type="EMBL" id="MFD2912230.1"/>
    </source>
</evidence>
<dbReference type="Proteomes" id="UP001597561">
    <property type="component" value="Unassembled WGS sequence"/>
</dbReference>
<name>A0ABW5ZIQ7_9BACL</name>
<protein>
    <submittedName>
        <fullName evidence="1">AAA family ATPase</fullName>
    </submittedName>
</protein>
<organism evidence="1 2">
    <name type="scientific">Jeotgalibacillus terrae</name>
    <dbReference type="NCBI Taxonomy" id="587735"/>
    <lineage>
        <taxon>Bacteria</taxon>
        <taxon>Bacillati</taxon>
        <taxon>Bacillota</taxon>
        <taxon>Bacilli</taxon>
        <taxon>Bacillales</taxon>
        <taxon>Caryophanaceae</taxon>
        <taxon>Jeotgalibacillus</taxon>
    </lineage>
</organism>
<dbReference type="SUPFAM" id="SSF52540">
    <property type="entry name" value="P-loop containing nucleoside triphosphate hydrolases"/>
    <property type="match status" value="1"/>
</dbReference>
<dbReference type="EMBL" id="JBHUPG010000019">
    <property type="protein sequence ID" value="MFD2912230.1"/>
    <property type="molecule type" value="Genomic_DNA"/>
</dbReference>
<dbReference type="Pfam" id="PF13671">
    <property type="entry name" value="AAA_33"/>
    <property type="match status" value="1"/>
</dbReference>
<evidence type="ECO:0000313" key="2">
    <source>
        <dbReference type="Proteomes" id="UP001597561"/>
    </source>
</evidence>
<dbReference type="Gene3D" id="3.40.50.300">
    <property type="entry name" value="P-loop containing nucleotide triphosphate hydrolases"/>
    <property type="match status" value="1"/>
</dbReference>
<sequence length="187" mass="21793">MKRLAIITVGKTHSGKTTFARQLEQKLTNSFVMDQDTHAEFLNTYYKKLQPKKGPNILKHALTKLIVDYAKEYTGFHFIVSNSNRAKSTRQYLLKEIYHKEAFTRILVHFDLSDDILYERVENSTRDTHIFRGPYKTFKDVLIRQEKESELPDIVDPVEGEADYLLMVKEPADVDRVIEKIVTLVEA</sequence>